<name>A0A9W4E3I8_9ACTN</name>
<accession>A0A9W4E3I8</accession>
<dbReference type="AlphaFoldDB" id="A0A9W4E3I8"/>
<feature type="transmembrane region" description="Helical" evidence="1">
    <location>
        <begin position="20"/>
        <end position="38"/>
    </location>
</feature>
<reference evidence="2" key="1">
    <citation type="submission" date="2021-05" db="EMBL/GenBank/DDBJ databases">
        <authorList>
            <person name="Arsene-Ploetze F."/>
        </authorList>
    </citation>
    <scope>NUCLEOTIDE SEQUENCE</scope>
    <source>
        <strain evidence="2">DSM 42138</strain>
    </source>
</reference>
<protein>
    <submittedName>
        <fullName evidence="2">Uncharacterized protein</fullName>
    </submittedName>
</protein>
<keyword evidence="1" id="KW-0472">Membrane</keyword>
<gene>
    <name evidence="2" type="ORF">SCOCK_770005</name>
</gene>
<keyword evidence="3" id="KW-1185">Reference proteome</keyword>
<dbReference type="EMBL" id="CAJSLV010000111">
    <property type="protein sequence ID" value="CAG6398782.1"/>
    <property type="molecule type" value="Genomic_DNA"/>
</dbReference>
<evidence type="ECO:0000313" key="3">
    <source>
        <dbReference type="Proteomes" id="UP001152519"/>
    </source>
</evidence>
<evidence type="ECO:0000256" key="1">
    <source>
        <dbReference type="SAM" id="Phobius"/>
    </source>
</evidence>
<keyword evidence="1" id="KW-0812">Transmembrane</keyword>
<dbReference type="InterPro" id="IPR046187">
    <property type="entry name" value="DUF6215"/>
</dbReference>
<organism evidence="2 3">
    <name type="scientific">Actinacidiphila cocklensis</name>
    <dbReference type="NCBI Taxonomy" id="887465"/>
    <lineage>
        <taxon>Bacteria</taxon>
        <taxon>Bacillati</taxon>
        <taxon>Actinomycetota</taxon>
        <taxon>Actinomycetes</taxon>
        <taxon>Kitasatosporales</taxon>
        <taxon>Streptomycetaceae</taxon>
        <taxon>Actinacidiphila</taxon>
    </lineage>
</organism>
<comment type="caution">
    <text evidence="2">The sequence shown here is derived from an EMBL/GenBank/DDBJ whole genome shotgun (WGS) entry which is preliminary data.</text>
</comment>
<keyword evidence="1" id="KW-1133">Transmembrane helix</keyword>
<dbReference type="Pfam" id="PF19721">
    <property type="entry name" value="DUF6215"/>
    <property type="match status" value="1"/>
</dbReference>
<dbReference type="Proteomes" id="UP001152519">
    <property type="component" value="Unassembled WGS sequence"/>
</dbReference>
<sequence>MGDMADSIDAPAKGAGEWGQAVTALVLVGALGAGLWAYERTASSADSTPVAATCSSATPAKASPYLTATQLCEVLNRPDLAELLGTPGEIAKSTGSSGAGLKAAGGEDIPNPSAQVQLDTYTVNLAASYDHLSVAEYAELFKGDGTHKQTVLGRTAVSYSDRTMSLSFRLDGGDSRSRPGVMARSLLVARDAEDSGGSFELSLWRADGVVPDDAMLARLAQTLLPTLPGWDAEV</sequence>
<evidence type="ECO:0000313" key="2">
    <source>
        <dbReference type="EMBL" id="CAG6398782.1"/>
    </source>
</evidence>
<proteinExistence type="predicted"/>